<accession>A0A5J6TFL2</accession>
<proteinExistence type="predicted"/>
<organism evidence="1 2">
    <name type="scientific">Arthrobacter phage TripleJ</name>
    <dbReference type="NCBI Taxonomy" id="2599838"/>
    <lineage>
        <taxon>Viruses</taxon>
        <taxon>Duplodnaviria</taxon>
        <taxon>Heunggongvirae</taxon>
        <taxon>Uroviricota</taxon>
        <taxon>Caudoviricetes</taxon>
        <taxon>Triplejayvirus</taxon>
        <taxon>Triplejayvirus tripleJ</taxon>
    </lineage>
</organism>
<dbReference type="RefSeq" id="YP_009884439.1">
    <property type="nucleotide sequence ID" value="NC_049470.1"/>
</dbReference>
<evidence type="ECO:0000313" key="2">
    <source>
        <dbReference type="Proteomes" id="UP000325735"/>
    </source>
</evidence>
<dbReference type="EMBL" id="MN234178">
    <property type="protein sequence ID" value="QFG09580.1"/>
    <property type="molecule type" value="Genomic_DNA"/>
</dbReference>
<reference evidence="1 2" key="1">
    <citation type="submission" date="2019-07" db="EMBL/GenBank/DDBJ databases">
        <authorList>
            <person name="Stoner T.H."/>
            <person name="Garlena R.A."/>
            <person name="Russell D.A."/>
            <person name="Pope W.H."/>
            <person name="Jacobs-Sera D."/>
            <person name="Hatfull G.F."/>
        </authorList>
    </citation>
    <scope>NUCLEOTIDE SEQUENCE [LARGE SCALE GENOMIC DNA]</scope>
</reference>
<protein>
    <submittedName>
        <fullName evidence="1">Uncharacterized protein</fullName>
    </submittedName>
</protein>
<dbReference type="GeneID" id="55813799"/>
<name>A0A5J6TFL2_9CAUD</name>
<gene>
    <name evidence="1" type="primary">36</name>
    <name evidence="1" type="ORF">PBI_TRIPLEJ_36</name>
</gene>
<sequence>MPRAALEVARGFSSSVGADMVPPMVKMDMAEVVSMLAVPRGRRGYIGAMPKFSLGGKSFEYTAPSLARGLEAHSWEYGHWPRVEAAVPLTGGGTVAVWAEASRWAGDFIHIRWQDDEEHYHQAWVPKESVRRLTASEWDIIEYQQCPPELGQIRWGKRLPGFLPE</sequence>
<dbReference type="KEGG" id="vg:55813799"/>
<keyword evidence="2" id="KW-1185">Reference proteome</keyword>
<evidence type="ECO:0000313" key="1">
    <source>
        <dbReference type="EMBL" id="QFG09580.1"/>
    </source>
</evidence>
<dbReference type="Proteomes" id="UP000325735">
    <property type="component" value="Segment"/>
</dbReference>